<protein>
    <recommendedName>
        <fullName evidence="4">DUF998 domain-containing protein</fullName>
    </recommendedName>
</protein>
<feature type="transmembrane region" description="Helical" evidence="1">
    <location>
        <begin position="21"/>
        <end position="46"/>
    </location>
</feature>
<feature type="transmembrane region" description="Helical" evidence="1">
    <location>
        <begin position="210"/>
        <end position="230"/>
    </location>
</feature>
<keyword evidence="1" id="KW-1133">Transmembrane helix</keyword>
<feature type="transmembrane region" description="Helical" evidence="1">
    <location>
        <begin position="96"/>
        <end position="114"/>
    </location>
</feature>
<dbReference type="AlphaFoldDB" id="A0A1I0TR72"/>
<feature type="transmembrane region" description="Helical" evidence="1">
    <location>
        <begin position="134"/>
        <end position="159"/>
    </location>
</feature>
<feature type="transmembrane region" description="Helical" evidence="1">
    <location>
        <begin position="71"/>
        <end position="89"/>
    </location>
</feature>
<organism evidence="2 3">
    <name type="scientific">Pedobacter suwonensis</name>
    <dbReference type="NCBI Taxonomy" id="332999"/>
    <lineage>
        <taxon>Bacteria</taxon>
        <taxon>Pseudomonadati</taxon>
        <taxon>Bacteroidota</taxon>
        <taxon>Sphingobacteriia</taxon>
        <taxon>Sphingobacteriales</taxon>
        <taxon>Sphingobacteriaceae</taxon>
        <taxon>Pedobacter</taxon>
    </lineage>
</organism>
<evidence type="ECO:0008006" key="4">
    <source>
        <dbReference type="Google" id="ProtNLM"/>
    </source>
</evidence>
<keyword evidence="1" id="KW-0812">Transmembrane</keyword>
<feature type="transmembrane region" description="Helical" evidence="1">
    <location>
        <begin position="182"/>
        <end position="204"/>
    </location>
</feature>
<dbReference type="STRING" id="332999.SAMN04488511_11396"/>
<name>A0A1I0TR72_9SPHI</name>
<dbReference type="RefSeq" id="WP_134203777.1">
    <property type="nucleotide sequence ID" value="NZ_FOJM01000013.1"/>
</dbReference>
<evidence type="ECO:0000313" key="2">
    <source>
        <dbReference type="EMBL" id="SFA54311.1"/>
    </source>
</evidence>
<dbReference type="Proteomes" id="UP000198836">
    <property type="component" value="Unassembled WGS sequence"/>
</dbReference>
<accession>A0A1I0TR72</accession>
<sequence length="255" mass="28355">MKTLKNEVTSVDKLKEDNNELVFSYLTLRNLIGFGGVSLPITLAIFPSRDSEYYGFEPSISDYFYTDRGDILVVILCVLGAFLITYSGYNWKERLLTFIAGIGSIGVAFVPTIQRCKDCLNSVHTNSGGVFPKLAGTAVHFIFAATFLFVLAILSLVFFTKGRKENCFNTDGTLSQKGKRNIVFKVCGWIIIACLAILGLYFIFKPDLKGFPVIYVFESIAVEAFGLSWLTKGQTLWSDGEHYLLKGLKGLTAKR</sequence>
<dbReference type="EMBL" id="FOJM01000013">
    <property type="protein sequence ID" value="SFA54311.1"/>
    <property type="molecule type" value="Genomic_DNA"/>
</dbReference>
<keyword evidence="1" id="KW-0472">Membrane</keyword>
<evidence type="ECO:0000313" key="3">
    <source>
        <dbReference type="Proteomes" id="UP000198836"/>
    </source>
</evidence>
<gene>
    <name evidence="2" type="ORF">SAMN04488511_11396</name>
</gene>
<reference evidence="3" key="1">
    <citation type="submission" date="2016-10" db="EMBL/GenBank/DDBJ databases">
        <authorList>
            <person name="Varghese N."/>
            <person name="Submissions S."/>
        </authorList>
    </citation>
    <scope>NUCLEOTIDE SEQUENCE [LARGE SCALE GENOMIC DNA]</scope>
    <source>
        <strain evidence="3">DSM 18130</strain>
    </source>
</reference>
<evidence type="ECO:0000256" key="1">
    <source>
        <dbReference type="SAM" id="Phobius"/>
    </source>
</evidence>
<keyword evidence="3" id="KW-1185">Reference proteome</keyword>
<proteinExistence type="predicted"/>
<dbReference type="OrthoDB" id="9803163at2"/>